<dbReference type="SUPFAM" id="SSF46785">
    <property type="entry name" value="Winged helix' DNA-binding domain"/>
    <property type="match status" value="1"/>
</dbReference>
<gene>
    <name evidence="2" type="ORF">OG563_47310</name>
</gene>
<accession>A0ABZ1YTF2</accession>
<dbReference type="EMBL" id="CP109441">
    <property type="protein sequence ID" value="WUV46560.1"/>
    <property type="molecule type" value="Genomic_DNA"/>
</dbReference>
<dbReference type="Proteomes" id="UP001432062">
    <property type="component" value="Chromosome"/>
</dbReference>
<dbReference type="PROSITE" id="PS50995">
    <property type="entry name" value="HTH_MARR_2"/>
    <property type="match status" value="1"/>
</dbReference>
<dbReference type="Gene3D" id="1.10.10.10">
    <property type="entry name" value="Winged helix-like DNA-binding domain superfamily/Winged helix DNA-binding domain"/>
    <property type="match status" value="1"/>
</dbReference>
<proteinExistence type="predicted"/>
<organism evidence="2 3">
    <name type="scientific">Nocardia vinacea</name>
    <dbReference type="NCBI Taxonomy" id="96468"/>
    <lineage>
        <taxon>Bacteria</taxon>
        <taxon>Bacillati</taxon>
        <taxon>Actinomycetota</taxon>
        <taxon>Actinomycetes</taxon>
        <taxon>Mycobacteriales</taxon>
        <taxon>Nocardiaceae</taxon>
        <taxon>Nocardia</taxon>
    </lineage>
</organism>
<dbReference type="SMART" id="SM00347">
    <property type="entry name" value="HTH_MARR"/>
    <property type="match status" value="1"/>
</dbReference>
<dbReference type="Pfam" id="PF12802">
    <property type="entry name" value="MarR_2"/>
    <property type="match status" value="1"/>
</dbReference>
<keyword evidence="3" id="KW-1185">Reference proteome</keyword>
<reference evidence="2" key="1">
    <citation type="submission" date="2022-10" db="EMBL/GenBank/DDBJ databases">
        <title>The complete genomes of actinobacterial strains from the NBC collection.</title>
        <authorList>
            <person name="Joergensen T.S."/>
            <person name="Alvarez Arevalo M."/>
            <person name="Sterndorff E.B."/>
            <person name="Faurdal D."/>
            <person name="Vuksanovic O."/>
            <person name="Mourched A.-S."/>
            <person name="Charusanti P."/>
            <person name="Shaw S."/>
            <person name="Blin K."/>
            <person name="Weber T."/>
        </authorList>
    </citation>
    <scope>NUCLEOTIDE SEQUENCE</scope>
    <source>
        <strain evidence="2">NBC_01482</strain>
    </source>
</reference>
<evidence type="ECO:0000313" key="3">
    <source>
        <dbReference type="Proteomes" id="UP001432062"/>
    </source>
</evidence>
<dbReference type="PANTHER" id="PTHR33164">
    <property type="entry name" value="TRANSCRIPTIONAL REGULATOR, MARR FAMILY"/>
    <property type="match status" value="1"/>
</dbReference>
<evidence type="ECO:0000259" key="1">
    <source>
        <dbReference type="PROSITE" id="PS50995"/>
    </source>
</evidence>
<evidence type="ECO:0000313" key="2">
    <source>
        <dbReference type="EMBL" id="WUV46560.1"/>
    </source>
</evidence>
<feature type="domain" description="HTH marR-type" evidence="1">
    <location>
        <begin position="29"/>
        <end position="165"/>
    </location>
</feature>
<dbReference type="PANTHER" id="PTHR33164:SF103">
    <property type="entry name" value="REGULATORY PROTEIN MARR"/>
    <property type="match status" value="1"/>
</dbReference>
<sequence length="174" mass="19108">MDVPPRFRGSHLSKCLTLEVKFRVPTTRRDNLPAEVTRTTRTLHRAMRQNQGSPRGEKPRPLAQVEVLNLVDNKPGITVREISESLHMQANNVSTLISSLVKDGFLERRTDPTDGRVVRLHPTPKMVAAGAELADRLDTGVAAALAQLSEQARGRIAAALPDLRALAEVINSQP</sequence>
<name>A0ABZ1YTF2_9NOCA</name>
<dbReference type="InterPro" id="IPR036390">
    <property type="entry name" value="WH_DNA-bd_sf"/>
</dbReference>
<dbReference type="RefSeq" id="WP_329410390.1">
    <property type="nucleotide sequence ID" value="NZ_CP109441.1"/>
</dbReference>
<dbReference type="InterPro" id="IPR000835">
    <property type="entry name" value="HTH_MarR-typ"/>
</dbReference>
<dbReference type="InterPro" id="IPR039422">
    <property type="entry name" value="MarR/SlyA-like"/>
</dbReference>
<protein>
    <submittedName>
        <fullName evidence="2">MarR family transcriptional regulator</fullName>
    </submittedName>
</protein>
<dbReference type="InterPro" id="IPR036388">
    <property type="entry name" value="WH-like_DNA-bd_sf"/>
</dbReference>